<dbReference type="VEuPathDB" id="VectorBase:SSCA000323"/>
<evidence type="ECO:0000313" key="3">
    <source>
        <dbReference type="Proteomes" id="UP000616769"/>
    </source>
</evidence>
<proteinExistence type="predicted"/>
<organism evidence="2 3">
    <name type="scientific">Sarcoptes scabiei</name>
    <name type="common">Itch mite</name>
    <name type="synonym">Acarus scabiei</name>
    <dbReference type="NCBI Taxonomy" id="52283"/>
    <lineage>
        <taxon>Eukaryota</taxon>
        <taxon>Metazoa</taxon>
        <taxon>Ecdysozoa</taxon>
        <taxon>Arthropoda</taxon>
        <taxon>Chelicerata</taxon>
        <taxon>Arachnida</taxon>
        <taxon>Acari</taxon>
        <taxon>Acariformes</taxon>
        <taxon>Sarcoptiformes</taxon>
        <taxon>Astigmata</taxon>
        <taxon>Psoroptidia</taxon>
        <taxon>Sarcoptoidea</taxon>
        <taxon>Sarcoptidae</taxon>
        <taxon>Sarcoptinae</taxon>
        <taxon>Sarcoptes</taxon>
    </lineage>
</organism>
<comment type="caution">
    <text evidence="2">The sequence shown here is derived from an EMBL/GenBank/DDBJ whole genome shotgun (WGS) entry which is preliminary data.</text>
</comment>
<feature type="compositionally biased region" description="Basic and acidic residues" evidence="1">
    <location>
        <begin position="49"/>
        <end position="66"/>
    </location>
</feature>
<reference evidence="2 3" key="1">
    <citation type="journal article" date="2015" name="Parasit. Vectors">
        <title>Draft genome of the scabies mite.</title>
        <authorList>
            <person name="Rider S.D.Jr."/>
            <person name="Morgan M.S."/>
            <person name="Arlian L.G."/>
        </authorList>
    </citation>
    <scope>NUCLEOTIDE SEQUENCE [LARGE SCALE GENOMIC DNA]</scope>
    <source>
        <strain evidence="2">Arlian Lab</strain>
    </source>
</reference>
<protein>
    <submittedName>
        <fullName evidence="2">Uncharacterized protein</fullName>
    </submittedName>
</protein>
<evidence type="ECO:0000256" key="1">
    <source>
        <dbReference type="SAM" id="MobiDB-lite"/>
    </source>
</evidence>
<dbReference type="Proteomes" id="UP000616769">
    <property type="component" value="Unassembled WGS sequence"/>
</dbReference>
<gene>
    <name evidence="2" type="ORF">QR98_0035900</name>
</gene>
<evidence type="ECO:0000313" key="2">
    <source>
        <dbReference type="EMBL" id="KPM05131.1"/>
    </source>
</evidence>
<sequence>MIRAMIVGMVIVDDRPKCGCDIRADVVEDKVEAVDEDEEKLVDGGGPNCEHKDDADDRMLEVADDT</sequence>
<dbReference type="AlphaFoldDB" id="A0A132A2G4"/>
<accession>A0A132A2G4</accession>
<name>A0A132A2G4_SARSC</name>
<feature type="region of interest" description="Disordered" evidence="1">
    <location>
        <begin position="35"/>
        <end position="66"/>
    </location>
</feature>
<dbReference type="EMBL" id="JXLN01010113">
    <property type="protein sequence ID" value="KPM05131.1"/>
    <property type="molecule type" value="Genomic_DNA"/>
</dbReference>